<organism evidence="2">
    <name type="scientific">Oikopleura dioica</name>
    <name type="common">Tunicate</name>
    <dbReference type="NCBI Taxonomy" id="34765"/>
    <lineage>
        <taxon>Eukaryota</taxon>
        <taxon>Metazoa</taxon>
        <taxon>Chordata</taxon>
        <taxon>Tunicata</taxon>
        <taxon>Appendicularia</taxon>
        <taxon>Copelata</taxon>
        <taxon>Oikopleuridae</taxon>
        <taxon>Oikopleura</taxon>
    </lineage>
</organism>
<evidence type="ECO:0000313" key="2">
    <source>
        <dbReference type="EMBL" id="CBY33467.1"/>
    </source>
</evidence>
<name>E4YD50_OIKDI</name>
<dbReference type="PROSITE" id="PS51034">
    <property type="entry name" value="ZP_2"/>
    <property type="match status" value="1"/>
</dbReference>
<dbReference type="EMBL" id="FN654419">
    <property type="protein sequence ID" value="CBY33467.1"/>
    <property type="molecule type" value="Genomic_DNA"/>
</dbReference>
<dbReference type="InterPro" id="IPR001507">
    <property type="entry name" value="ZP_dom"/>
</dbReference>
<protein>
    <recommendedName>
        <fullName evidence="1">ZP domain-containing protein</fullName>
    </recommendedName>
</protein>
<reference evidence="2" key="1">
    <citation type="journal article" date="2010" name="Science">
        <title>Plasticity of animal genome architecture unmasked by rapid evolution of a pelagic tunicate.</title>
        <authorList>
            <person name="Denoeud F."/>
            <person name="Henriet S."/>
            <person name="Mungpakdee S."/>
            <person name="Aury J.M."/>
            <person name="Da Silva C."/>
            <person name="Brinkmann H."/>
            <person name="Mikhaleva J."/>
            <person name="Olsen L.C."/>
            <person name="Jubin C."/>
            <person name="Canestro C."/>
            <person name="Bouquet J.M."/>
            <person name="Danks G."/>
            <person name="Poulain J."/>
            <person name="Campsteijn C."/>
            <person name="Adamski M."/>
            <person name="Cross I."/>
            <person name="Yadetie F."/>
            <person name="Muffato M."/>
            <person name="Louis A."/>
            <person name="Butcher S."/>
            <person name="Tsagkogeorga G."/>
            <person name="Konrad A."/>
            <person name="Singh S."/>
            <person name="Jensen M.F."/>
            <person name="Cong E.H."/>
            <person name="Eikeseth-Otteraa H."/>
            <person name="Noel B."/>
            <person name="Anthouard V."/>
            <person name="Porcel B.M."/>
            <person name="Kachouri-Lafond R."/>
            <person name="Nishino A."/>
            <person name="Ugolini M."/>
            <person name="Chourrout P."/>
            <person name="Nishida H."/>
            <person name="Aasland R."/>
            <person name="Huzurbazar S."/>
            <person name="Westhof E."/>
            <person name="Delsuc F."/>
            <person name="Lehrach H."/>
            <person name="Reinhardt R."/>
            <person name="Weissenbach J."/>
            <person name="Roy S.W."/>
            <person name="Artiguenave F."/>
            <person name="Postlethwait J.H."/>
            <person name="Manak J.R."/>
            <person name="Thompson E.M."/>
            <person name="Jaillon O."/>
            <person name="Du Pasquier L."/>
            <person name="Boudinot P."/>
            <person name="Liberles D.A."/>
            <person name="Volff J.N."/>
            <person name="Philippe H."/>
            <person name="Lenhard B."/>
            <person name="Roest Crollius H."/>
            <person name="Wincker P."/>
            <person name="Chourrout D."/>
        </authorList>
    </citation>
    <scope>NUCLEOTIDE SEQUENCE [LARGE SCALE GENOMIC DNA]</scope>
</reference>
<sequence>MDLYVHARHVGHLTKTEKRVQLLPEKLSSLAKMTEWNSSSTNASLQMSDKLTIEPEIALPESLEFSVYKCTAEDKAIGSKITILDTCPLFPGLNFRFKNEQKVDQNAVDFSFTSFVFPSSAENTIIELTCDINI</sequence>
<feature type="domain" description="ZP" evidence="1">
    <location>
        <begin position="1"/>
        <end position="134"/>
    </location>
</feature>
<dbReference type="Proteomes" id="UP000011014">
    <property type="component" value="Unassembled WGS sequence"/>
</dbReference>
<dbReference type="AlphaFoldDB" id="E4YD50"/>
<evidence type="ECO:0000259" key="1">
    <source>
        <dbReference type="PROSITE" id="PS51034"/>
    </source>
</evidence>
<proteinExistence type="predicted"/>
<accession>E4YD50</accession>
<gene>
    <name evidence="2" type="ORF">GSOID_T00021379001</name>
</gene>